<protein>
    <submittedName>
        <fullName evidence="1">Uncharacterized protein</fullName>
    </submittedName>
</protein>
<sequence>MINEFNRIKTIVYNLEKNIDSNGKMRLIEELIEQAEAYKKQLIETTNTKQLQSNGLDIKIEKITEETFLFKSVMVKNVYDGDYLERFSMIRTSDLKTSNVFEVHNKFWEAHEVYGGNIFATIPLALINDTQSSSLQRLNWDKVKVDVYEVKGEIEISNRGKIISTIEKMFDHYILVREVYGNILMILHYKL</sequence>
<dbReference type="RefSeq" id="WP_242877035.1">
    <property type="nucleotide sequence ID" value="NZ_FMUS01000032.1"/>
</dbReference>
<organism evidence="1 2">
    <name type="scientific">Alkaliphilus peptidifermentans DSM 18978</name>
    <dbReference type="NCBI Taxonomy" id="1120976"/>
    <lineage>
        <taxon>Bacteria</taxon>
        <taxon>Bacillati</taxon>
        <taxon>Bacillota</taxon>
        <taxon>Clostridia</taxon>
        <taxon>Peptostreptococcales</taxon>
        <taxon>Natronincolaceae</taxon>
        <taxon>Alkaliphilus</taxon>
    </lineage>
</organism>
<reference evidence="1 2" key="1">
    <citation type="submission" date="2016-10" db="EMBL/GenBank/DDBJ databases">
        <authorList>
            <person name="de Groot N.N."/>
        </authorList>
    </citation>
    <scope>NUCLEOTIDE SEQUENCE [LARGE SCALE GENOMIC DNA]</scope>
    <source>
        <strain evidence="1 2">DSM 18978</strain>
    </source>
</reference>
<accession>A0A1G5KW28</accession>
<keyword evidence="2" id="KW-1185">Reference proteome</keyword>
<dbReference type="AlphaFoldDB" id="A0A1G5KW28"/>
<name>A0A1G5KW28_9FIRM</name>
<dbReference type="EMBL" id="FMUS01000032">
    <property type="protein sequence ID" value="SCZ04883.1"/>
    <property type="molecule type" value="Genomic_DNA"/>
</dbReference>
<evidence type="ECO:0000313" key="1">
    <source>
        <dbReference type="EMBL" id="SCZ04883.1"/>
    </source>
</evidence>
<proteinExistence type="predicted"/>
<evidence type="ECO:0000313" key="2">
    <source>
        <dbReference type="Proteomes" id="UP000198636"/>
    </source>
</evidence>
<dbReference type="Proteomes" id="UP000198636">
    <property type="component" value="Unassembled WGS sequence"/>
</dbReference>
<gene>
    <name evidence="1" type="ORF">SAMN03080606_03831</name>
</gene>